<feature type="compositionally biased region" description="Polar residues" evidence="1">
    <location>
        <begin position="619"/>
        <end position="637"/>
    </location>
</feature>
<feature type="compositionally biased region" description="Polar residues" evidence="1">
    <location>
        <begin position="533"/>
        <end position="565"/>
    </location>
</feature>
<feature type="region of interest" description="Disordered" evidence="1">
    <location>
        <begin position="533"/>
        <end position="737"/>
    </location>
</feature>
<feature type="compositionally biased region" description="Polar residues" evidence="1">
    <location>
        <begin position="688"/>
        <end position="700"/>
    </location>
</feature>
<dbReference type="KEGG" id="bsc:COCSADRAFT_177725"/>
<feature type="region of interest" description="Disordered" evidence="1">
    <location>
        <begin position="410"/>
        <end position="458"/>
    </location>
</feature>
<feature type="compositionally biased region" description="Low complexity" evidence="1">
    <location>
        <begin position="168"/>
        <end position="178"/>
    </location>
</feature>
<evidence type="ECO:0000256" key="1">
    <source>
        <dbReference type="SAM" id="MobiDB-lite"/>
    </source>
</evidence>
<feature type="compositionally biased region" description="Basic and acidic residues" evidence="1">
    <location>
        <begin position="423"/>
        <end position="433"/>
    </location>
</feature>
<name>M2TLT2_COCSN</name>
<feature type="compositionally biased region" description="Low complexity" evidence="1">
    <location>
        <begin position="601"/>
        <end position="614"/>
    </location>
</feature>
<sequence>MASITAPTSIADPAPDENTDPLAAENSAHSSPQKRVCPAASSLRSPLVCERFLCETTMSVTPQPRTPTGGYRMGVRVRNSPLPTNLEVGKNTFRPPMNCSSSRISPKKDATGARDSTAENAKEVTTPTKIRSTSPLKMMISMKPSPARAAVSTPPKATAPKHEFRTGSPTKKPSSPSKNRSARKQDSDKSLFKTPLEKGRPETPNHERPCSPVKRTIELDSPSSSVDMSPDLARNLVSHTNHLLRMLSGCLADATMDDDSAAIPVRRAIPNPSEYFTPIKKTRQPVNLQPKNIGGLTAKLGSNNTSPAFEWPFSPGEERNLASPTLTPLRKASEKLQLVGSGSYKRMSGDGAPCASDVAARLNFEKELSSILPFQGLEQVVNMSTEVQPPQILSESGIKCFADKTQEAQTSQYSSSYCPNTKRQRDTRADSGKQVDWGDANEDTLEKSDTQTAGRDELVEMSLGISLDLEKDTDNAKTTPSEISTPALYEPVNLSEVLPIPNSDSTRDRQDSSSSGTVGKSATLEKFNYNMSSLPRIKTNSPNKVASTKLPSKSTIPRCQSSGYLSAQKKDNRPATTESPNSKAINMNKTKGPANTISQKPTKSITTPIKTASTLPRLTRTSTKQPSSRLPATSTWKLESPFATPPPPKRPLSLHIPPKLASIPTLKQKPSTPKPPRPLSLVSPRKTPLQSTRPNTTTAATLPRRSPTKFEKAESPPSPPKKLEAPQESTTPSTTPPTLLLLPAPTPPPFPSLPAVLTQNVSPTRPPRRRQRRPAALFIPVPAPAPTLSPAADAASTYLAPQDIDRNALRTPSKTIVHSLDKAIDEKIAEDAARGVVVTAGGNRVRDLLEARKIRGYEG</sequence>
<dbReference type="OMA" id="KSTIPRC"/>
<dbReference type="OrthoDB" id="3790379at2759"/>
<keyword evidence="3" id="KW-1185">Reference proteome</keyword>
<evidence type="ECO:0000313" key="3">
    <source>
        <dbReference type="Proteomes" id="UP000016934"/>
    </source>
</evidence>
<protein>
    <submittedName>
        <fullName evidence="2">Uncharacterized protein</fullName>
    </submittedName>
</protein>
<feature type="compositionally biased region" description="Polar residues" evidence="1">
    <location>
        <begin position="123"/>
        <end position="135"/>
    </location>
</feature>
<feature type="region of interest" description="Disordered" evidence="1">
    <location>
        <begin position="1"/>
        <end position="43"/>
    </location>
</feature>
<dbReference type="HOGENOM" id="CLU_332880_0_0_1"/>
<proteinExistence type="predicted"/>
<dbReference type="eggNOG" id="ENOG502S4DW">
    <property type="taxonomic scope" value="Eukaryota"/>
</dbReference>
<dbReference type="AlphaFoldDB" id="M2TLT2"/>
<dbReference type="RefSeq" id="XP_007695248.1">
    <property type="nucleotide sequence ID" value="XM_007697058.1"/>
</dbReference>
<accession>M2TLT2</accession>
<dbReference type="GeneID" id="19133101"/>
<feature type="region of interest" description="Disordered" evidence="1">
    <location>
        <begin position="496"/>
        <end position="521"/>
    </location>
</feature>
<feature type="region of interest" description="Disordered" evidence="1">
    <location>
        <begin position="56"/>
        <end position="227"/>
    </location>
</feature>
<feature type="compositionally biased region" description="Basic and acidic residues" evidence="1">
    <location>
        <begin position="106"/>
        <end position="122"/>
    </location>
</feature>
<dbReference type="EMBL" id="KB445637">
    <property type="protein sequence ID" value="EMD70116.1"/>
    <property type="molecule type" value="Genomic_DNA"/>
</dbReference>
<reference evidence="2 3" key="1">
    <citation type="journal article" date="2012" name="PLoS Pathog.">
        <title>Diverse lifestyles and strategies of plant pathogenesis encoded in the genomes of eighteen Dothideomycetes fungi.</title>
        <authorList>
            <person name="Ohm R.A."/>
            <person name="Feau N."/>
            <person name="Henrissat B."/>
            <person name="Schoch C.L."/>
            <person name="Horwitz B.A."/>
            <person name="Barry K.W."/>
            <person name="Condon B.J."/>
            <person name="Copeland A.C."/>
            <person name="Dhillon B."/>
            <person name="Glaser F."/>
            <person name="Hesse C.N."/>
            <person name="Kosti I."/>
            <person name="LaButti K."/>
            <person name="Lindquist E.A."/>
            <person name="Lucas S."/>
            <person name="Salamov A.A."/>
            <person name="Bradshaw R.E."/>
            <person name="Ciuffetti L."/>
            <person name="Hamelin R.C."/>
            <person name="Kema G.H.J."/>
            <person name="Lawrence C."/>
            <person name="Scott J.A."/>
            <person name="Spatafora J.W."/>
            <person name="Turgeon B.G."/>
            <person name="de Wit P.J.G.M."/>
            <person name="Zhong S."/>
            <person name="Goodwin S.B."/>
            <person name="Grigoriev I.V."/>
        </authorList>
    </citation>
    <scope>NUCLEOTIDE SEQUENCE [LARGE SCALE GENOMIC DNA]</scope>
    <source>
        <strain evidence="3">ND90Pr / ATCC 201652</strain>
    </source>
</reference>
<feature type="compositionally biased region" description="Polar residues" evidence="1">
    <location>
        <begin position="574"/>
        <end position="600"/>
    </location>
</feature>
<feature type="compositionally biased region" description="Basic and acidic residues" evidence="1">
    <location>
        <begin position="444"/>
        <end position="458"/>
    </location>
</feature>
<reference evidence="3" key="2">
    <citation type="journal article" date="2013" name="PLoS Genet.">
        <title>Comparative genome structure, secondary metabolite, and effector coding capacity across Cochliobolus pathogens.</title>
        <authorList>
            <person name="Condon B.J."/>
            <person name="Leng Y."/>
            <person name="Wu D."/>
            <person name="Bushley K.E."/>
            <person name="Ohm R.A."/>
            <person name="Otillar R."/>
            <person name="Martin J."/>
            <person name="Schackwitz W."/>
            <person name="Grimwood J."/>
            <person name="MohdZainudin N."/>
            <person name="Xue C."/>
            <person name="Wang R."/>
            <person name="Manning V.A."/>
            <person name="Dhillon B."/>
            <person name="Tu Z.J."/>
            <person name="Steffenson B.J."/>
            <person name="Salamov A."/>
            <person name="Sun H."/>
            <person name="Lowry S."/>
            <person name="LaButti K."/>
            <person name="Han J."/>
            <person name="Copeland A."/>
            <person name="Lindquist E."/>
            <person name="Barry K."/>
            <person name="Schmutz J."/>
            <person name="Baker S.E."/>
            <person name="Ciuffetti L.M."/>
            <person name="Grigoriev I.V."/>
            <person name="Zhong S."/>
            <person name="Turgeon B.G."/>
        </authorList>
    </citation>
    <scope>NUCLEOTIDE SEQUENCE [LARGE SCALE GENOMIC DNA]</scope>
    <source>
        <strain evidence="3">ND90Pr / ATCC 201652</strain>
    </source>
</reference>
<gene>
    <name evidence="2" type="ORF">COCSADRAFT_177725</name>
</gene>
<dbReference type="Proteomes" id="UP000016934">
    <property type="component" value="Unassembled WGS sequence"/>
</dbReference>
<organism evidence="2 3">
    <name type="scientific">Cochliobolus sativus (strain ND90Pr / ATCC 201652)</name>
    <name type="common">Common root rot and spot blotch fungus</name>
    <name type="synonym">Bipolaris sorokiniana</name>
    <dbReference type="NCBI Taxonomy" id="665912"/>
    <lineage>
        <taxon>Eukaryota</taxon>
        <taxon>Fungi</taxon>
        <taxon>Dikarya</taxon>
        <taxon>Ascomycota</taxon>
        <taxon>Pezizomycotina</taxon>
        <taxon>Dothideomycetes</taxon>
        <taxon>Pleosporomycetidae</taxon>
        <taxon>Pleosporales</taxon>
        <taxon>Pleosporineae</taxon>
        <taxon>Pleosporaceae</taxon>
        <taxon>Bipolaris</taxon>
    </lineage>
</organism>
<feature type="compositionally biased region" description="Polar residues" evidence="1">
    <location>
        <begin position="410"/>
        <end position="421"/>
    </location>
</feature>
<evidence type="ECO:0000313" key="2">
    <source>
        <dbReference type="EMBL" id="EMD70116.1"/>
    </source>
</evidence>
<feature type="compositionally biased region" description="Basic and acidic residues" evidence="1">
    <location>
        <begin position="183"/>
        <end position="209"/>
    </location>
</feature>